<keyword evidence="1" id="KW-0479">Metal-binding</keyword>
<dbReference type="PROSITE" id="PS50865">
    <property type="entry name" value="ZF_MYND_2"/>
    <property type="match status" value="1"/>
</dbReference>
<comment type="caution">
    <text evidence="6">The sequence shown here is derived from an EMBL/GenBank/DDBJ whole genome shotgun (WGS) entry which is preliminary data.</text>
</comment>
<accession>A0A8H3ZD92</accession>
<dbReference type="EMBL" id="WNWR01000202">
    <property type="protein sequence ID" value="KAE9989052.1"/>
    <property type="molecule type" value="Genomic_DNA"/>
</dbReference>
<evidence type="ECO:0000256" key="2">
    <source>
        <dbReference type="ARBA" id="ARBA00022771"/>
    </source>
</evidence>
<evidence type="ECO:0000313" key="7">
    <source>
        <dbReference type="Proteomes" id="UP000490939"/>
    </source>
</evidence>
<sequence length="288" mass="31770">MAPPNFPNGMSLHDIGFAALKYPALPPPPYNVPLGNMIGALQRVPSGAQHQMIAQIASQYLTALLDYETSDEPALHDQSLPQYYISSALLLLNFLSNSPDVSKRIVARPAIINNVIEKLLDPTFVKRMKAVQRPGGPNFPAATFDADFGTLLQTVSTVFLYTDDVNATFPRARELIPKLRLWEREYKRSPVKSISNVCERLIPQIEDAEEMFELATMMRGAMSGSLVCGVASCGISGPENLTTCSGCHIQRYCGRDHQRADWKYHKRICNKGLVEEETTTAEPGAEGS</sequence>
<name>A0A8H3ZD92_VENIN</name>
<evidence type="ECO:0000259" key="5">
    <source>
        <dbReference type="PROSITE" id="PS50865"/>
    </source>
</evidence>
<feature type="domain" description="MYND-type" evidence="5">
    <location>
        <begin position="230"/>
        <end position="269"/>
    </location>
</feature>
<dbReference type="Proteomes" id="UP000490939">
    <property type="component" value="Unassembled WGS sequence"/>
</dbReference>
<proteinExistence type="predicted"/>
<evidence type="ECO:0000256" key="3">
    <source>
        <dbReference type="ARBA" id="ARBA00022833"/>
    </source>
</evidence>
<protein>
    <recommendedName>
        <fullName evidence="5">MYND-type domain-containing protein</fullName>
    </recommendedName>
</protein>
<dbReference type="Gene3D" id="6.10.140.2220">
    <property type="match status" value="1"/>
</dbReference>
<keyword evidence="3" id="KW-0862">Zinc</keyword>
<dbReference type="InterPro" id="IPR002893">
    <property type="entry name" value="Znf_MYND"/>
</dbReference>
<dbReference type="AlphaFoldDB" id="A0A8H3ZD92"/>
<reference evidence="6 7" key="1">
    <citation type="submission" date="2019-07" db="EMBL/GenBank/DDBJ databases">
        <title>Venturia inaequalis Genome Resource.</title>
        <authorList>
            <person name="Lichtner F.J."/>
        </authorList>
    </citation>
    <scope>NUCLEOTIDE SEQUENCE [LARGE SCALE GENOMIC DNA]</scope>
    <source>
        <strain evidence="6 7">DMI_063113</strain>
    </source>
</reference>
<evidence type="ECO:0000256" key="4">
    <source>
        <dbReference type="PROSITE-ProRule" id="PRU00134"/>
    </source>
</evidence>
<keyword evidence="2 4" id="KW-0863">Zinc-finger</keyword>
<organism evidence="6 7">
    <name type="scientific">Venturia inaequalis</name>
    <name type="common">Apple scab fungus</name>
    <dbReference type="NCBI Taxonomy" id="5025"/>
    <lineage>
        <taxon>Eukaryota</taxon>
        <taxon>Fungi</taxon>
        <taxon>Dikarya</taxon>
        <taxon>Ascomycota</taxon>
        <taxon>Pezizomycotina</taxon>
        <taxon>Dothideomycetes</taxon>
        <taxon>Pleosporomycetidae</taxon>
        <taxon>Venturiales</taxon>
        <taxon>Venturiaceae</taxon>
        <taxon>Venturia</taxon>
    </lineage>
</organism>
<dbReference type="Pfam" id="PF01753">
    <property type="entry name" value="zf-MYND"/>
    <property type="match status" value="1"/>
</dbReference>
<evidence type="ECO:0000256" key="1">
    <source>
        <dbReference type="ARBA" id="ARBA00022723"/>
    </source>
</evidence>
<dbReference type="GO" id="GO:0008270">
    <property type="term" value="F:zinc ion binding"/>
    <property type="evidence" value="ECO:0007669"/>
    <property type="project" value="UniProtKB-KW"/>
</dbReference>
<gene>
    <name evidence="6" type="ORF">EG327_003138</name>
</gene>
<evidence type="ECO:0000313" key="6">
    <source>
        <dbReference type="EMBL" id="KAE9989052.1"/>
    </source>
</evidence>
<dbReference type="SUPFAM" id="SSF144232">
    <property type="entry name" value="HIT/MYND zinc finger-like"/>
    <property type="match status" value="1"/>
</dbReference>
<keyword evidence="7" id="KW-1185">Reference proteome</keyword>